<feature type="domain" description="Interferon regulatory factor 2-binding protein 1/2-like C3HC4 zinc finger" evidence="4">
    <location>
        <begin position="640"/>
        <end position="731"/>
    </location>
</feature>
<feature type="region of interest" description="Disordered" evidence="2">
    <location>
        <begin position="735"/>
        <end position="847"/>
    </location>
</feature>
<feature type="compositionally biased region" description="Polar residues" evidence="2">
    <location>
        <begin position="746"/>
        <end position="755"/>
    </location>
</feature>
<comment type="caution">
    <text evidence="5">The sequence shown here is derived from an EMBL/GenBank/DDBJ whole genome shotgun (WGS) entry which is preliminary data.</text>
</comment>
<reference evidence="5" key="1">
    <citation type="submission" date="2019-03" db="EMBL/GenBank/DDBJ databases">
        <title>Improved annotation for the trematode Fasciola hepatica.</title>
        <authorList>
            <person name="Choi Y.-J."/>
            <person name="Martin J."/>
            <person name="Mitreva M."/>
        </authorList>
    </citation>
    <scope>NUCLEOTIDE SEQUENCE [LARGE SCALE GENOMIC DNA]</scope>
</reference>
<protein>
    <submittedName>
        <fullName evidence="5">Interferon regulatory factor 2-binding protein 2-B</fullName>
    </submittedName>
</protein>
<keyword evidence="6" id="KW-1185">Reference proteome</keyword>
<evidence type="ECO:0000259" key="3">
    <source>
        <dbReference type="Pfam" id="PF11261"/>
    </source>
</evidence>
<feature type="compositionally biased region" description="Polar residues" evidence="2">
    <location>
        <begin position="566"/>
        <end position="579"/>
    </location>
</feature>
<organism evidence="5 6">
    <name type="scientific">Fasciola hepatica</name>
    <name type="common">Liver fluke</name>
    <dbReference type="NCBI Taxonomy" id="6192"/>
    <lineage>
        <taxon>Eukaryota</taxon>
        <taxon>Metazoa</taxon>
        <taxon>Spiralia</taxon>
        <taxon>Lophotrochozoa</taxon>
        <taxon>Platyhelminthes</taxon>
        <taxon>Trematoda</taxon>
        <taxon>Digenea</taxon>
        <taxon>Plagiorchiida</taxon>
        <taxon>Echinostomata</taxon>
        <taxon>Echinostomatoidea</taxon>
        <taxon>Fasciolidae</taxon>
        <taxon>Fasciola</taxon>
    </lineage>
</organism>
<evidence type="ECO:0000256" key="1">
    <source>
        <dbReference type="ARBA" id="ARBA00010802"/>
    </source>
</evidence>
<feature type="compositionally biased region" description="Polar residues" evidence="2">
    <location>
        <begin position="598"/>
        <end position="619"/>
    </location>
</feature>
<dbReference type="Pfam" id="PF25454">
    <property type="entry name" value="zf-C3HC4_IRF-2BP1_2"/>
    <property type="match status" value="1"/>
</dbReference>
<dbReference type="Proteomes" id="UP000230066">
    <property type="component" value="Unassembled WGS sequence"/>
</dbReference>
<proteinExistence type="inferred from homology"/>
<evidence type="ECO:0000256" key="2">
    <source>
        <dbReference type="SAM" id="MobiDB-lite"/>
    </source>
</evidence>
<evidence type="ECO:0000313" key="5">
    <source>
        <dbReference type="EMBL" id="THD27828.1"/>
    </source>
</evidence>
<evidence type="ECO:0000313" key="6">
    <source>
        <dbReference type="Proteomes" id="UP000230066"/>
    </source>
</evidence>
<dbReference type="InterPro" id="IPR057414">
    <property type="entry name" value="Zf-C3HC4_IRF-2BP1_2"/>
</dbReference>
<feature type="region of interest" description="Disordered" evidence="2">
    <location>
        <begin position="195"/>
        <end position="282"/>
    </location>
</feature>
<gene>
    <name evidence="5" type="ORF">D915_001274</name>
</gene>
<sequence>MTNPKPADEVNSFGPTRIQCYLCDLPRYPWAMLMEFSEPVCRGCVNYEGADRIECVIGRARLMKIRYLPQMLPSSRAVLEKLEALNGVSSITAISADISNGHRYGRPIPDESTETTGRDYVDWFNGVSKTDAQDLLPSFPTNQLHNFNKLHKSVGRSNASDSVNTFAPNQMTQVKDLPNRIPTYLLRDLTAFHKNRTKSSRSSEVGPITPNVINASPVKSPPKTHPTLVGANFGPKITSQTNSKEPAQSTSPQLSPRSKSSIGEEMSSRSSDETTTCSEVDSQIPSYGTNSIGCTVLPELLNNKGVIISPTQTFSCPTDSLNRYSNSSVEGVEFVDRITAPQVPWNASLTIAYFNLLNAMFRSSTVDNVPADQNVLFNFMHSLISAAQTNHDGQQVMDTTQGLKTPIRIRARDRPSTQAFLIGLTTANADDINALSADHSIAAHSVLFEYPIGSTQTVTGVSNLMRQMDPLSNDEDPSDTDRLEYELPRAGQPTWAPVTDLLQVIDELIASNAVPMHPGTQNPTSAEVEPLCTGYISKPVEMARSNKNYPLAHCIFPHNSRKRLSTDQSYPFSLSTKTPKTCPKTQVPLHINGLDEVTPTNEPVDSSHLQQTNGSQTSPKLKPHPPPSGTARDLSSKPILCSLCPRHLEGSHFVQCPANPTHRFCFPCARTYLEQVMFTRTVTSLSTPDGEKSELQKVANLNEIYCPSGRKCVLPGSKSPWAFVASEIAAITGMTPLPADSRQGKSDTGSPENTANKQMNSSNSQSAQSCPSVYADGSKENTKVPNEDQLVKTPSPCPSDKSGTELRSRLPTKSTSLLKNVNAANTSTTTTTTTTITDNNDNKSDSVTSRLRTSRSIQKSAQVKSAEDISEKIQKSRTHMVSTSVSRSSPITVRTSPITRVSNTMGLEVDSATPS</sequence>
<dbReference type="AlphaFoldDB" id="A0A4E0RX70"/>
<evidence type="ECO:0000259" key="4">
    <source>
        <dbReference type="Pfam" id="PF25454"/>
    </source>
</evidence>
<dbReference type="InterPro" id="IPR044882">
    <property type="entry name" value="I2BP1/2_C3HC4-RING_sf"/>
</dbReference>
<feature type="compositionally biased region" description="Low complexity" evidence="2">
    <location>
        <begin position="756"/>
        <end position="772"/>
    </location>
</feature>
<feature type="compositionally biased region" description="Polar residues" evidence="2">
    <location>
        <begin position="811"/>
        <end position="824"/>
    </location>
</feature>
<feature type="compositionally biased region" description="Basic and acidic residues" evidence="2">
    <location>
        <begin position="777"/>
        <end position="790"/>
    </location>
</feature>
<comment type="similarity">
    <text evidence="1">Belongs to the IRF2BP family.</text>
</comment>
<dbReference type="InterPro" id="IPR022750">
    <property type="entry name" value="IRF-2BP1_2-like_Znf"/>
</dbReference>
<feature type="domain" description="Interferon regulatory factor 2-binding protein 1/2-like zinc finger" evidence="3">
    <location>
        <begin position="17"/>
        <end position="64"/>
    </location>
</feature>
<accession>A0A4E0RX70</accession>
<dbReference type="Pfam" id="PF11261">
    <property type="entry name" value="IRF-2BP1_2"/>
    <property type="match status" value="1"/>
</dbReference>
<feature type="compositionally biased region" description="Polar residues" evidence="2">
    <location>
        <begin position="879"/>
        <end position="895"/>
    </location>
</feature>
<dbReference type="Gene3D" id="1.10.10.1580">
    <property type="entry name" value="Interferon regulatory factor 2-binding protein"/>
    <property type="match status" value="1"/>
</dbReference>
<name>A0A4E0RX70_FASHE</name>
<feature type="region of interest" description="Disordered" evidence="2">
    <location>
        <begin position="564"/>
        <end position="634"/>
    </location>
</feature>
<dbReference type="EMBL" id="JXXN02000311">
    <property type="protein sequence ID" value="THD27828.1"/>
    <property type="molecule type" value="Genomic_DNA"/>
</dbReference>
<dbReference type="SUPFAM" id="SSF57850">
    <property type="entry name" value="RING/U-box"/>
    <property type="match status" value="1"/>
</dbReference>
<feature type="region of interest" description="Disordered" evidence="2">
    <location>
        <begin position="859"/>
        <end position="895"/>
    </location>
</feature>
<feature type="compositionally biased region" description="Polar residues" evidence="2">
    <location>
        <begin position="273"/>
        <end position="282"/>
    </location>
</feature>
<feature type="compositionally biased region" description="Polar residues" evidence="2">
    <location>
        <begin position="237"/>
        <end position="256"/>
    </location>
</feature>
<feature type="compositionally biased region" description="Basic and acidic residues" evidence="2">
    <location>
        <begin position="865"/>
        <end position="874"/>
    </location>
</feature>
<feature type="compositionally biased region" description="Low complexity" evidence="2">
    <location>
        <begin position="825"/>
        <end position="839"/>
    </location>
</feature>